<dbReference type="InterPro" id="IPR014044">
    <property type="entry name" value="CAP_dom"/>
</dbReference>
<keyword evidence="2" id="KW-0732">Signal</keyword>
<reference evidence="4" key="2">
    <citation type="submission" date="2025-08" db="UniProtKB">
        <authorList>
            <consortium name="Ensembl"/>
        </authorList>
    </citation>
    <scope>IDENTIFICATION</scope>
</reference>
<sequence>MSIWLRIFCLLFFSCQRSKSLSYAPIYKDQEFIFECVDVHNLLRTQLHPPAANLQYITWDEGLAKTAKAWAKRCHPGHNTHLENIRQSHPIFNGLGENIWTGPIYLYSPRLAVKSWFSEEQFYDFQTNTCSRVCSSYIQVVWDTTYKIGCAAATCPRVGNLTDVIHFICNYVLSGNTNRRPYKEGKFCTQCSKGDKCLDMLCSNSEREKLKHYPFWYPEWEVPRPVVCDLRCLSCLTFRIILFMLAVLIVFLLQHKFPNIQLEKDILLITTEKETVSKEYYPGSNQTPQQEENRV</sequence>
<reference evidence="4 5" key="1">
    <citation type="journal article" date="2007" name="Nature">
        <title>Genome of the marsupial Monodelphis domestica reveals innovation in non-coding sequences.</title>
        <authorList>
            <person name="Mikkelsen T.S."/>
            <person name="Wakefield M.J."/>
            <person name="Aken B."/>
            <person name="Amemiya C.T."/>
            <person name="Chang J.L."/>
            <person name="Duke S."/>
            <person name="Garber M."/>
            <person name="Gentles A.J."/>
            <person name="Goodstadt L."/>
            <person name="Heger A."/>
            <person name="Jurka J."/>
            <person name="Kamal M."/>
            <person name="Mauceli E."/>
            <person name="Searle S.M."/>
            <person name="Sharpe T."/>
            <person name="Baker M.L."/>
            <person name="Batzer M.A."/>
            <person name="Benos P.V."/>
            <person name="Belov K."/>
            <person name="Clamp M."/>
            <person name="Cook A."/>
            <person name="Cuff J."/>
            <person name="Das R."/>
            <person name="Davidow L."/>
            <person name="Deakin J.E."/>
            <person name="Fazzari M.J."/>
            <person name="Glass J.L."/>
            <person name="Grabherr M."/>
            <person name="Greally J.M."/>
            <person name="Gu W."/>
            <person name="Hore T.A."/>
            <person name="Huttley G.A."/>
            <person name="Kleber M."/>
            <person name="Jirtle R.L."/>
            <person name="Koina E."/>
            <person name="Lee J.T."/>
            <person name="Mahony S."/>
            <person name="Marra M.A."/>
            <person name="Miller R.D."/>
            <person name="Nicholls R.D."/>
            <person name="Oda M."/>
            <person name="Papenfuss A.T."/>
            <person name="Parra Z.E."/>
            <person name="Pollock D.D."/>
            <person name="Ray D.A."/>
            <person name="Schein J.E."/>
            <person name="Speed T.P."/>
            <person name="Thompson K."/>
            <person name="VandeBerg J.L."/>
            <person name="Wade C.M."/>
            <person name="Walker J.A."/>
            <person name="Waters P.D."/>
            <person name="Webber C."/>
            <person name="Weidman J.R."/>
            <person name="Xie X."/>
            <person name="Zody M.C."/>
            <person name="Baldwin J."/>
            <person name="Abdouelleil A."/>
            <person name="Abdulkadir J."/>
            <person name="Abebe A."/>
            <person name="Abera B."/>
            <person name="Abreu J."/>
            <person name="Acer S.C."/>
            <person name="Aftuck L."/>
            <person name="Alexander A."/>
            <person name="An P."/>
            <person name="Anderson E."/>
            <person name="Anderson S."/>
            <person name="Arachi H."/>
            <person name="Azer M."/>
            <person name="Bachantsang P."/>
            <person name="Barry A."/>
            <person name="Bayul T."/>
            <person name="Berlin A."/>
            <person name="Bessette D."/>
            <person name="Bloom T."/>
            <person name="Bloom T."/>
            <person name="Boguslavskiy L."/>
            <person name="Bonnet C."/>
            <person name="Boukhgalter B."/>
            <person name="Bourzgui I."/>
            <person name="Brown A."/>
            <person name="Cahill P."/>
            <person name="Channer S."/>
            <person name="Cheshatsang Y."/>
            <person name="Chuda L."/>
            <person name="Citroen M."/>
            <person name="Collymore A."/>
            <person name="Cooke P."/>
            <person name="Costello M."/>
            <person name="D'Aco K."/>
            <person name="Daza R."/>
            <person name="De Haan G."/>
            <person name="DeGray S."/>
            <person name="DeMaso C."/>
            <person name="Dhargay N."/>
            <person name="Dooley K."/>
            <person name="Dooley E."/>
            <person name="Doricent M."/>
            <person name="Dorje P."/>
            <person name="Dorjee K."/>
            <person name="Dupes A."/>
            <person name="Elong R."/>
            <person name="Falk J."/>
            <person name="Farina A."/>
            <person name="Faro S."/>
            <person name="Ferguson D."/>
            <person name="Fisher S."/>
            <person name="Foley C.D."/>
            <person name="Franke A."/>
            <person name="Friedrich D."/>
            <person name="Gadbois L."/>
            <person name="Gearin G."/>
            <person name="Gearin C.R."/>
            <person name="Giannoukos G."/>
            <person name="Goode T."/>
            <person name="Graham J."/>
            <person name="Grandbois E."/>
            <person name="Grewal S."/>
            <person name="Gyaltsen K."/>
            <person name="Hafez N."/>
            <person name="Hagos B."/>
            <person name="Hall J."/>
            <person name="Henson C."/>
            <person name="Hollinger A."/>
            <person name="Honan T."/>
            <person name="Huard M.D."/>
            <person name="Hughes L."/>
            <person name="Hurhula B."/>
            <person name="Husby M.E."/>
            <person name="Kamat A."/>
            <person name="Kanga B."/>
            <person name="Kashin S."/>
            <person name="Khazanovich D."/>
            <person name="Kisner P."/>
            <person name="Lance K."/>
            <person name="Lara M."/>
            <person name="Lee W."/>
            <person name="Lennon N."/>
            <person name="Letendre F."/>
            <person name="LeVine R."/>
            <person name="Lipovsky A."/>
            <person name="Liu X."/>
            <person name="Liu J."/>
            <person name="Liu S."/>
            <person name="Lokyitsang T."/>
            <person name="Lokyitsang Y."/>
            <person name="Lubonja R."/>
            <person name="Lui A."/>
            <person name="MacDonald P."/>
            <person name="Magnisalis V."/>
            <person name="Maru K."/>
            <person name="Matthews C."/>
            <person name="McCusker W."/>
            <person name="McDonough S."/>
            <person name="Mehta T."/>
            <person name="Meldrim J."/>
            <person name="Meneus L."/>
            <person name="Mihai O."/>
            <person name="Mihalev A."/>
            <person name="Mihova T."/>
            <person name="Mittelman R."/>
            <person name="Mlenga V."/>
            <person name="Montmayeur A."/>
            <person name="Mulrain L."/>
            <person name="Navidi A."/>
            <person name="Naylor J."/>
            <person name="Negash T."/>
            <person name="Nguyen T."/>
            <person name="Nguyen N."/>
            <person name="Nicol R."/>
            <person name="Norbu C."/>
            <person name="Norbu N."/>
            <person name="Novod N."/>
            <person name="O'Neill B."/>
            <person name="Osman S."/>
            <person name="Markiewicz E."/>
            <person name="Oyono O.L."/>
            <person name="Patti C."/>
            <person name="Phunkhang P."/>
            <person name="Pierre F."/>
            <person name="Priest M."/>
            <person name="Raghuraman S."/>
            <person name="Rege F."/>
            <person name="Reyes R."/>
            <person name="Rise C."/>
            <person name="Rogov P."/>
            <person name="Ross K."/>
            <person name="Ryan E."/>
            <person name="Settipalli S."/>
            <person name="Shea T."/>
            <person name="Sherpa N."/>
            <person name="Shi L."/>
            <person name="Shih D."/>
            <person name="Sparrow T."/>
            <person name="Spaulding J."/>
            <person name="Stalker J."/>
            <person name="Stange-Thomann N."/>
            <person name="Stavropoulos S."/>
            <person name="Stone C."/>
            <person name="Strader C."/>
            <person name="Tesfaye S."/>
            <person name="Thomson T."/>
            <person name="Thoulutsang Y."/>
            <person name="Thoulutsang D."/>
            <person name="Topham K."/>
            <person name="Topping I."/>
            <person name="Tsamla T."/>
            <person name="Vassiliev H."/>
            <person name="Vo A."/>
            <person name="Wangchuk T."/>
            <person name="Wangdi T."/>
            <person name="Weiand M."/>
            <person name="Wilkinson J."/>
            <person name="Wilson A."/>
            <person name="Yadav S."/>
            <person name="Young G."/>
            <person name="Yu Q."/>
            <person name="Zembek L."/>
            <person name="Zhong D."/>
            <person name="Zimmer A."/>
            <person name="Zwirko Z."/>
            <person name="Jaffe D.B."/>
            <person name="Alvarez P."/>
            <person name="Brockman W."/>
            <person name="Butler J."/>
            <person name="Chin C."/>
            <person name="Gnerre S."/>
            <person name="MacCallum I."/>
            <person name="Graves J.A."/>
            <person name="Ponting C.P."/>
            <person name="Breen M."/>
            <person name="Samollow P.B."/>
            <person name="Lander E.S."/>
            <person name="Lindblad-Toh K."/>
        </authorList>
    </citation>
    <scope>NUCLEOTIDE SEQUENCE [LARGE SCALE GENOMIC DNA]</scope>
</reference>
<evidence type="ECO:0000259" key="3">
    <source>
        <dbReference type="SMART" id="SM00198"/>
    </source>
</evidence>
<accession>F6YS34</accession>
<protein>
    <submittedName>
        <fullName evidence="4">GLIPR1-like protein 2</fullName>
    </submittedName>
</protein>
<dbReference type="eggNOG" id="KOG3017">
    <property type="taxonomic scope" value="Eukaryota"/>
</dbReference>
<evidence type="ECO:0000256" key="2">
    <source>
        <dbReference type="SAM" id="SignalP"/>
    </source>
</evidence>
<dbReference type="STRING" id="13616.ENSMODP00000037047"/>
<name>F6YS34_MONDO</name>
<dbReference type="AlphaFoldDB" id="F6YS34"/>
<dbReference type="InParanoid" id="F6YS34"/>
<dbReference type="PRINTS" id="PR00837">
    <property type="entry name" value="V5TPXLIKE"/>
</dbReference>
<dbReference type="HOGENOM" id="CLU_035730_2_0_1"/>
<feature type="transmembrane region" description="Helical" evidence="1">
    <location>
        <begin position="236"/>
        <end position="253"/>
    </location>
</feature>
<reference evidence="4" key="3">
    <citation type="submission" date="2025-09" db="UniProtKB">
        <authorList>
            <consortium name="Ensembl"/>
        </authorList>
    </citation>
    <scope>IDENTIFICATION</scope>
</reference>
<evidence type="ECO:0000313" key="4">
    <source>
        <dbReference type="Ensembl" id="ENSMODP00000037047.2"/>
    </source>
</evidence>
<dbReference type="Pfam" id="PF00188">
    <property type="entry name" value="CAP"/>
    <property type="match status" value="1"/>
</dbReference>
<dbReference type="FunCoup" id="F6YS34">
    <property type="interactions" value="43"/>
</dbReference>
<proteinExistence type="predicted"/>
<dbReference type="GeneID" id="100017717"/>
<dbReference type="Proteomes" id="UP000002280">
    <property type="component" value="Chromosome 8"/>
</dbReference>
<dbReference type="InterPro" id="IPR001283">
    <property type="entry name" value="CRISP-related"/>
</dbReference>
<organism evidence="4 5">
    <name type="scientific">Monodelphis domestica</name>
    <name type="common">Gray short-tailed opossum</name>
    <dbReference type="NCBI Taxonomy" id="13616"/>
    <lineage>
        <taxon>Eukaryota</taxon>
        <taxon>Metazoa</taxon>
        <taxon>Chordata</taxon>
        <taxon>Craniata</taxon>
        <taxon>Vertebrata</taxon>
        <taxon>Euteleostomi</taxon>
        <taxon>Mammalia</taxon>
        <taxon>Metatheria</taxon>
        <taxon>Didelphimorphia</taxon>
        <taxon>Didelphidae</taxon>
        <taxon>Monodelphis</taxon>
    </lineage>
</organism>
<feature type="signal peptide" evidence="2">
    <location>
        <begin position="1"/>
        <end position="20"/>
    </location>
</feature>
<dbReference type="Gene3D" id="3.40.33.10">
    <property type="entry name" value="CAP"/>
    <property type="match status" value="1"/>
</dbReference>
<gene>
    <name evidence="4" type="primary">LOC100017717</name>
</gene>
<dbReference type="RefSeq" id="XP_007503128.1">
    <property type="nucleotide sequence ID" value="XM_007503066.3"/>
</dbReference>
<dbReference type="GeneTree" id="ENSGT00940000160727"/>
<dbReference type="InterPro" id="IPR035940">
    <property type="entry name" value="CAP_sf"/>
</dbReference>
<dbReference type="OMA" id="YYQFWYP"/>
<dbReference type="PANTHER" id="PTHR10334">
    <property type="entry name" value="CYSTEINE-RICH SECRETORY PROTEIN-RELATED"/>
    <property type="match status" value="1"/>
</dbReference>
<evidence type="ECO:0000313" key="5">
    <source>
        <dbReference type="Proteomes" id="UP000002280"/>
    </source>
</evidence>
<evidence type="ECO:0000256" key="1">
    <source>
        <dbReference type="SAM" id="Phobius"/>
    </source>
</evidence>
<dbReference type="SUPFAM" id="SSF55797">
    <property type="entry name" value="PR-1-like"/>
    <property type="match status" value="1"/>
</dbReference>
<dbReference type="KEGG" id="mdo:100017717"/>
<keyword evidence="1" id="KW-0812">Transmembrane</keyword>
<dbReference type="OrthoDB" id="43654at2759"/>
<dbReference type="SMART" id="SM00198">
    <property type="entry name" value="SCP"/>
    <property type="match status" value="1"/>
</dbReference>
<dbReference type="Bgee" id="ENSMODG00000025130">
    <property type="expression patterns" value="Expressed in spermatocyte and 2 other cell types or tissues"/>
</dbReference>
<feature type="chain" id="PRO_5003351670" evidence="2">
    <location>
        <begin position="21"/>
        <end position="295"/>
    </location>
</feature>
<dbReference type="Ensembl" id="ENSMODT00000038645.3">
    <property type="protein sequence ID" value="ENSMODP00000037047.2"/>
    <property type="gene ID" value="ENSMODG00000025130.3"/>
</dbReference>
<feature type="domain" description="SCP" evidence="3">
    <location>
        <begin position="31"/>
        <end position="179"/>
    </location>
</feature>
<dbReference type="GO" id="GO:0005615">
    <property type="term" value="C:extracellular space"/>
    <property type="evidence" value="ECO:0000318"/>
    <property type="project" value="GO_Central"/>
</dbReference>
<keyword evidence="5" id="KW-1185">Reference proteome</keyword>
<keyword evidence="1" id="KW-1133">Transmembrane helix</keyword>
<keyword evidence="1" id="KW-0472">Membrane</keyword>